<dbReference type="EMBL" id="LWCA01000806">
    <property type="protein sequence ID" value="OAF66872.1"/>
    <property type="molecule type" value="Genomic_DNA"/>
</dbReference>
<evidence type="ECO:0000313" key="5">
    <source>
        <dbReference type="Proteomes" id="UP000078046"/>
    </source>
</evidence>
<feature type="domain" description="HTH CENPB-type" evidence="3">
    <location>
        <begin position="43"/>
        <end position="115"/>
    </location>
</feature>
<dbReference type="SUPFAM" id="SSF46689">
    <property type="entry name" value="Homeodomain-like"/>
    <property type="match status" value="1"/>
</dbReference>
<dbReference type="Gene3D" id="1.10.10.60">
    <property type="entry name" value="Homeodomain-like"/>
    <property type="match status" value="1"/>
</dbReference>
<protein>
    <recommendedName>
        <fullName evidence="3">HTH CENPB-type domain-containing protein</fullName>
    </recommendedName>
</protein>
<keyword evidence="5" id="KW-1185">Reference proteome</keyword>
<dbReference type="InterPro" id="IPR009057">
    <property type="entry name" value="Homeodomain-like_sf"/>
</dbReference>
<organism evidence="4 5">
    <name type="scientific">Intoshia linei</name>
    <dbReference type="NCBI Taxonomy" id="1819745"/>
    <lineage>
        <taxon>Eukaryota</taxon>
        <taxon>Metazoa</taxon>
        <taxon>Spiralia</taxon>
        <taxon>Lophotrochozoa</taxon>
        <taxon>Mesozoa</taxon>
        <taxon>Orthonectida</taxon>
        <taxon>Rhopaluridae</taxon>
        <taxon>Intoshia</taxon>
    </lineage>
</organism>
<proteinExistence type="predicted"/>
<dbReference type="InterPro" id="IPR006600">
    <property type="entry name" value="HTH_CenpB_DNA-bd_dom"/>
</dbReference>
<name>A0A177AZG5_9BILA</name>
<dbReference type="SMART" id="SM00674">
    <property type="entry name" value="CENPB"/>
    <property type="match status" value="1"/>
</dbReference>
<accession>A0A177AZG5</accession>
<evidence type="ECO:0000313" key="4">
    <source>
        <dbReference type="EMBL" id="OAF66872.1"/>
    </source>
</evidence>
<keyword evidence="1" id="KW-0238">DNA-binding</keyword>
<dbReference type="Pfam" id="PF03221">
    <property type="entry name" value="HTH_Tnp_Tc5"/>
    <property type="match status" value="1"/>
</dbReference>
<feature type="compositionally biased region" description="Basic and acidic residues" evidence="2">
    <location>
        <begin position="255"/>
        <end position="265"/>
    </location>
</feature>
<evidence type="ECO:0000256" key="1">
    <source>
        <dbReference type="ARBA" id="ARBA00023125"/>
    </source>
</evidence>
<dbReference type="GO" id="GO:0003677">
    <property type="term" value="F:DNA binding"/>
    <property type="evidence" value="ECO:0007669"/>
    <property type="project" value="UniProtKB-KW"/>
</dbReference>
<reference evidence="4 5" key="1">
    <citation type="submission" date="2016-04" db="EMBL/GenBank/DDBJ databases">
        <title>The genome of Intoshia linei affirms orthonectids as highly simplified spiralians.</title>
        <authorList>
            <person name="Mikhailov K.V."/>
            <person name="Slusarev G.S."/>
            <person name="Nikitin M.A."/>
            <person name="Logacheva M.D."/>
            <person name="Penin A."/>
            <person name="Aleoshin V."/>
            <person name="Panchin Y.V."/>
        </authorList>
    </citation>
    <scope>NUCLEOTIDE SEQUENCE [LARGE SCALE GENOMIC DNA]</scope>
    <source>
        <strain evidence="4">Intl2013</strain>
        <tissue evidence="4">Whole animal</tissue>
    </source>
</reference>
<evidence type="ECO:0000259" key="3">
    <source>
        <dbReference type="PROSITE" id="PS51253"/>
    </source>
</evidence>
<dbReference type="Proteomes" id="UP000078046">
    <property type="component" value="Unassembled WGS sequence"/>
</dbReference>
<feature type="compositionally biased region" description="Basic residues" evidence="2">
    <location>
        <begin position="245"/>
        <end position="254"/>
    </location>
</feature>
<gene>
    <name evidence="4" type="ORF">A3Q56_05428</name>
</gene>
<sequence>MISMNNIMSNLEESNTFQQFSNSLKRKVVETINEKSNYENSENPSKIRKICTDMLNSLIWKWIEDRAAKSGDSIKGNEIQEAAFILAKSIGLSEFKASNGWLDAFKKRYKISRLNQLSNPSQFLSPYDKISVADVNLAIPKIENNQLVNPAECISEEKFNELATTMIEEVHREEAYLVLLRRIHKKQPQSNNIGSYLNLNKTYGKNFKIFDQQAPMDLRNQKDPRGISQEALETLKRFSEMPNKLKPKKSKKVRRNDSVSRFQSRDRSQLFNSLSDMNHMDSSMTPAVMAANDMERKFMQIPEPIVKKTPISFIPNPNDMSFNLTLGLEIVVRRMLFNMKAPIDPENVAERETPNHCHICNSYQSPTWRELDDETLTFFNPLNCDKEEEQTKNVMNEIVDKVENGIENIGPDKLNDNADIIQHLNDSNSDTIKQELKLENCNSQIQHDIKSICYVCYTESRRLYEKKVNSDVVITVFEESVKKEREFEKQMTLNAKTTTPNMQSILNSITPFVSQMNNEDALKNQLNLQNMQFGSMDQVNQIALAAAAMASRQYFDNSLPNMTDAQQLNEIQRRIMMDVSSNDQVSYK</sequence>
<dbReference type="AlphaFoldDB" id="A0A177AZG5"/>
<evidence type="ECO:0000256" key="2">
    <source>
        <dbReference type="SAM" id="MobiDB-lite"/>
    </source>
</evidence>
<comment type="caution">
    <text evidence="4">The sequence shown here is derived from an EMBL/GenBank/DDBJ whole genome shotgun (WGS) entry which is preliminary data.</text>
</comment>
<dbReference type="PROSITE" id="PS51253">
    <property type="entry name" value="HTH_CENPB"/>
    <property type="match status" value="1"/>
</dbReference>
<feature type="region of interest" description="Disordered" evidence="2">
    <location>
        <begin position="242"/>
        <end position="265"/>
    </location>
</feature>
<dbReference type="OrthoDB" id="3229771at2759"/>